<gene>
    <name evidence="4" type="ORF">THAOC_08209</name>
</gene>
<dbReference type="PANTHER" id="PTHR11079:SF156">
    <property type="entry name" value="INACTIVE TRNA-SPECIFIC ADENOSINE DEAMINASE-LIKE PROTEIN 3-RELATED"/>
    <property type="match status" value="1"/>
</dbReference>
<dbReference type="AlphaFoldDB" id="K0SZL2"/>
<feature type="compositionally biased region" description="Basic and acidic residues" evidence="3">
    <location>
        <begin position="91"/>
        <end position="108"/>
    </location>
</feature>
<evidence type="ECO:0000313" key="4">
    <source>
        <dbReference type="EMBL" id="EJK70434.1"/>
    </source>
</evidence>
<dbReference type="eggNOG" id="KOG2771">
    <property type="taxonomic scope" value="Eukaryota"/>
</dbReference>
<protein>
    <submittedName>
        <fullName evidence="4">Uncharacterized protein</fullName>
    </submittedName>
</protein>
<proteinExistence type="inferred from homology"/>
<dbReference type="InterPro" id="IPR016193">
    <property type="entry name" value="Cytidine_deaminase-like"/>
</dbReference>
<sequence length="446" mass="48947">MAVVGTAACFVEIQAPVPEQEPPPEWIECYIVSDLDPKKCGSFAKALNALLPLRSASDRETPQSSAEGLDDCPPTWRRPRTDHLKRVRRRPATDQELTSRRETACRQDDSAKADGCDEVLCHGRISTNPNKSGKKRKSPDDGQVRSWSLDILLGSAPAVDYALSQTTQGDNEAFTLGSVLKKSDACFVKIILPGRPAKTKEELDDWNEHIWPTLYFNEQTRKFKEEELALSSEELITMAYGMREAVKDAVLGRKQCDSWSEGKTDSSVENPPISGAIVMDPTIGSIVARASNERYLQGLPQSCLNGAGCEDASKWETFPDSANPLCSPALMAIEGVSRIERAAALGCGMQSEEFRAGQYLCTGYDIYLTKEPNVYEAMALVHSRVRRVIFGVHDRGLGGLGGCNGVGIHSLPGTNHHYRAFRLSTESANDCDETAQLVKLIQNIHS</sequence>
<feature type="region of interest" description="Disordered" evidence="3">
    <location>
        <begin position="56"/>
        <end position="108"/>
    </location>
</feature>
<dbReference type="EMBL" id="AGNL01008547">
    <property type="protein sequence ID" value="EJK70434.1"/>
    <property type="molecule type" value="Genomic_DNA"/>
</dbReference>
<evidence type="ECO:0000256" key="2">
    <source>
        <dbReference type="ARBA" id="ARBA00038160"/>
    </source>
</evidence>
<dbReference type="OMA" id="SRRETAC"/>
<dbReference type="GO" id="GO:0005634">
    <property type="term" value="C:nucleus"/>
    <property type="evidence" value="ECO:0007669"/>
    <property type="project" value="TreeGrafter"/>
</dbReference>
<dbReference type="GO" id="GO:0008033">
    <property type="term" value="P:tRNA processing"/>
    <property type="evidence" value="ECO:0007669"/>
    <property type="project" value="UniProtKB-KW"/>
</dbReference>
<accession>K0SZL2</accession>
<comment type="caution">
    <text evidence="4">The sequence shown here is derived from an EMBL/GenBank/DDBJ whole genome shotgun (WGS) entry which is preliminary data.</text>
</comment>
<keyword evidence="5" id="KW-1185">Reference proteome</keyword>
<keyword evidence="1" id="KW-0819">tRNA processing</keyword>
<dbReference type="Gene3D" id="3.40.140.10">
    <property type="entry name" value="Cytidine Deaminase, domain 2"/>
    <property type="match status" value="1"/>
</dbReference>
<dbReference type="PANTHER" id="PTHR11079">
    <property type="entry name" value="CYTOSINE DEAMINASE FAMILY MEMBER"/>
    <property type="match status" value="1"/>
</dbReference>
<dbReference type="Proteomes" id="UP000266841">
    <property type="component" value="Unassembled WGS sequence"/>
</dbReference>
<evidence type="ECO:0000313" key="5">
    <source>
        <dbReference type="Proteomes" id="UP000266841"/>
    </source>
</evidence>
<evidence type="ECO:0000256" key="1">
    <source>
        <dbReference type="ARBA" id="ARBA00022694"/>
    </source>
</evidence>
<dbReference type="SUPFAM" id="SSF53927">
    <property type="entry name" value="Cytidine deaminase-like"/>
    <property type="match status" value="1"/>
</dbReference>
<reference evidence="4 5" key="1">
    <citation type="journal article" date="2012" name="Genome Biol.">
        <title>Genome and low-iron response of an oceanic diatom adapted to chronic iron limitation.</title>
        <authorList>
            <person name="Lommer M."/>
            <person name="Specht M."/>
            <person name="Roy A.S."/>
            <person name="Kraemer L."/>
            <person name="Andreson R."/>
            <person name="Gutowska M.A."/>
            <person name="Wolf J."/>
            <person name="Bergner S.V."/>
            <person name="Schilhabel M.B."/>
            <person name="Klostermeier U.C."/>
            <person name="Beiko R.G."/>
            <person name="Rosenstiel P."/>
            <person name="Hippler M."/>
            <person name="Laroche J."/>
        </authorList>
    </citation>
    <scope>NUCLEOTIDE SEQUENCE [LARGE SCALE GENOMIC DNA]</scope>
    <source>
        <strain evidence="4 5">CCMP1005</strain>
    </source>
</reference>
<dbReference type="GO" id="GO:0052717">
    <property type="term" value="F:tRNA-specific adenosine-34 deaminase activity"/>
    <property type="evidence" value="ECO:0007669"/>
    <property type="project" value="TreeGrafter"/>
</dbReference>
<evidence type="ECO:0000256" key="3">
    <source>
        <dbReference type="SAM" id="MobiDB-lite"/>
    </source>
</evidence>
<dbReference type="OrthoDB" id="3180714at2759"/>
<name>K0SZL2_THAOC</name>
<comment type="similarity">
    <text evidence="2">Belongs to the cytidine and deoxycytidylate deaminase family. ADAT3 subfamily.</text>
</comment>
<organism evidence="4 5">
    <name type="scientific">Thalassiosira oceanica</name>
    <name type="common">Marine diatom</name>
    <dbReference type="NCBI Taxonomy" id="159749"/>
    <lineage>
        <taxon>Eukaryota</taxon>
        <taxon>Sar</taxon>
        <taxon>Stramenopiles</taxon>
        <taxon>Ochrophyta</taxon>
        <taxon>Bacillariophyta</taxon>
        <taxon>Coscinodiscophyceae</taxon>
        <taxon>Thalassiosirophycidae</taxon>
        <taxon>Thalassiosirales</taxon>
        <taxon>Thalassiosiraceae</taxon>
        <taxon>Thalassiosira</taxon>
    </lineage>
</organism>
<dbReference type="GO" id="GO:0005737">
    <property type="term" value="C:cytoplasm"/>
    <property type="evidence" value="ECO:0007669"/>
    <property type="project" value="TreeGrafter"/>
</dbReference>